<dbReference type="AlphaFoldDB" id="A0A6V8P8A9"/>
<name>A0A6V8P8A9_9ACTN</name>
<protein>
    <submittedName>
        <fullName evidence="1">Uncharacterized protein</fullName>
    </submittedName>
</protein>
<dbReference type="RefSeq" id="WP_258189568.1">
    <property type="nucleotide sequence ID" value="NZ_BLRY01000290.1"/>
</dbReference>
<evidence type="ECO:0000313" key="4">
    <source>
        <dbReference type="Proteomes" id="UP000591948"/>
    </source>
</evidence>
<comment type="caution">
    <text evidence="1">The sequence shown here is derived from an EMBL/GenBank/DDBJ whole genome shotgun (WGS) entry which is preliminary data.</text>
</comment>
<sequence>MQKLTVEIPEDLVEATRLSREEIPPQDREVVETLWRKGKN</sequence>
<gene>
    <name evidence="1" type="ORF">HKBW3S33_01997</name>
    <name evidence="2" type="ORF">HKBW3S43_00786</name>
</gene>
<evidence type="ECO:0000313" key="3">
    <source>
        <dbReference type="Proteomes" id="UP000576480"/>
    </source>
</evidence>
<keyword evidence="4" id="KW-1185">Reference proteome</keyword>
<evidence type="ECO:0000313" key="2">
    <source>
        <dbReference type="EMBL" id="GFP34994.1"/>
    </source>
</evidence>
<dbReference type="EMBL" id="BLSB01000040">
    <property type="protein sequence ID" value="GFP34994.1"/>
    <property type="molecule type" value="Genomic_DNA"/>
</dbReference>
<accession>A0A6V8P8A9</accession>
<reference evidence="3 4" key="1">
    <citation type="journal article" date="2020" name="Front. Microbiol.">
        <title>Single-cell genomics of novel Actinobacteria with the Wood-Ljungdahl pathway discovered in a serpentinizing system.</title>
        <authorList>
            <person name="Merino N."/>
            <person name="Kawai M."/>
            <person name="Boyd E.S."/>
            <person name="Colman D.R."/>
            <person name="McGlynn S.E."/>
            <person name="Nealson K.H."/>
            <person name="Kurokawa K."/>
            <person name="Hongoh Y."/>
        </authorList>
    </citation>
    <scope>NUCLEOTIDE SEQUENCE [LARGE SCALE GENOMIC DNA]</scope>
    <source>
        <strain evidence="1 4">S33</strain>
        <strain evidence="2 3">S43</strain>
    </source>
</reference>
<organism evidence="1 4">
    <name type="scientific">Candidatus Hakubella thermalkaliphila</name>
    <dbReference type="NCBI Taxonomy" id="2754717"/>
    <lineage>
        <taxon>Bacteria</taxon>
        <taxon>Bacillati</taxon>
        <taxon>Actinomycetota</taxon>
        <taxon>Actinomycetota incertae sedis</taxon>
        <taxon>Candidatus Hakubellales</taxon>
        <taxon>Candidatus Hakubellaceae</taxon>
        <taxon>Candidatus Hakubella</taxon>
    </lineage>
</organism>
<dbReference type="Proteomes" id="UP000591948">
    <property type="component" value="Unassembled WGS sequence"/>
</dbReference>
<dbReference type="Proteomes" id="UP000576480">
    <property type="component" value="Unassembled WGS sequence"/>
</dbReference>
<evidence type="ECO:0000313" key="1">
    <source>
        <dbReference type="EMBL" id="GFP28583.1"/>
    </source>
</evidence>
<dbReference type="EMBL" id="BLRY01000290">
    <property type="protein sequence ID" value="GFP28583.1"/>
    <property type="molecule type" value="Genomic_DNA"/>
</dbReference>
<proteinExistence type="predicted"/>